<evidence type="ECO:0000313" key="7">
    <source>
        <dbReference type="EMBL" id="CAG7725162.1"/>
    </source>
</evidence>
<feature type="compositionally biased region" description="Polar residues" evidence="4">
    <location>
        <begin position="20"/>
        <end position="47"/>
    </location>
</feature>
<dbReference type="GO" id="GO:0006998">
    <property type="term" value="P:nuclear envelope organization"/>
    <property type="evidence" value="ECO:0007669"/>
    <property type="project" value="TreeGrafter"/>
</dbReference>
<evidence type="ECO:0000256" key="4">
    <source>
        <dbReference type="SAM" id="MobiDB-lite"/>
    </source>
</evidence>
<dbReference type="SMART" id="SM01391">
    <property type="entry name" value="Filament"/>
    <property type="match status" value="1"/>
</dbReference>
<dbReference type="GO" id="GO:0031507">
    <property type="term" value="P:heterochromatin formation"/>
    <property type="evidence" value="ECO:0007669"/>
    <property type="project" value="TreeGrafter"/>
</dbReference>
<name>A0A8J2NT86_9HEXA</name>
<dbReference type="OrthoDB" id="102442at2759"/>
<dbReference type="PANTHER" id="PTHR45721">
    <property type="entry name" value="LAMIN DM0-RELATED"/>
    <property type="match status" value="1"/>
</dbReference>
<feature type="region of interest" description="Disordered" evidence="4">
    <location>
        <begin position="573"/>
        <end position="597"/>
    </location>
</feature>
<dbReference type="EMBL" id="CAJVCH010118358">
    <property type="protein sequence ID" value="CAG7725162.1"/>
    <property type="molecule type" value="Genomic_DNA"/>
</dbReference>
<evidence type="ECO:0000256" key="1">
    <source>
        <dbReference type="ARBA" id="ARBA00022754"/>
    </source>
</evidence>
<accession>A0A8J2NT86</accession>
<dbReference type="Proteomes" id="UP000708208">
    <property type="component" value="Unassembled WGS sequence"/>
</dbReference>
<evidence type="ECO:0000259" key="5">
    <source>
        <dbReference type="PROSITE" id="PS51841"/>
    </source>
</evidence>
<sequence length="597" mass="68441">MSSKSAKRSAASSSTAGASIQTPQAPTSTSFNVQSPITPTRMSRIQEKNTLASLNDRLAAYIERNQQLENENAAFSKQLAKSEETMTRTITRVRDTYDQELVDARRLIDDSARERARLDLECSQLRKDLQDVKEKLERKIKEAAAANRNLSQLDARFQDLTAQNNKLGSERDSLARERKELEDEVIRLNRELELLRRQLEQEILLRTDLDSKLKSKDEELSFQTRCHEQEVTEIKTRRSQEIQEVDGRLQQEYELKLQQSIQELRAEYEAQLRNNKDELDGLYEQKNADLRAQMKRLQSSSASKGEELTSLSSRCDTLTKQISAIESERNGLLNKIKDLERKIDLDHSRFAALLNDRDGEIDRLVSEKSALMSDYQDLMDTKVALDNEIGMYRKLLEGEEKRLSLSPKRALTRDETPSGAGGRRGTPLRVTKRKRYEEETMDSAAEFDTNTITHGDIEISEDDPEGKYIRLHNKSDKEVSISGWQLIRLSGDIDTTHKFNRQAKVDARATITVWSSDATGGVHEPPQNIVMKGQKWYTSEHFKTVLINSNGDEQAIRETRRLQISRQRKRLGFGQPEDLFQQEGERVEGERCKNSSS</sequence>
<feature type="coiled-coil region" evidence="3">
    <location>
        <begin position="254"/>
        <end position="342"/>
    </location>
</feature>
<organism evidence="7 8">
    <name type="scientific">Allacma fusca</name>
    <dbReference type="NCBI Taxonomy" id="39272"/>
    <lineage>
        <taxon>Eukaryota</taxon>
        <taxon>Metazoa</taxon>
        <taxon>Ecdysozoa</taxon>
        <taxon>Arthropoda</taxon>
        <taxon>Hexapoda</taxon>
        <taxon>Collembola</taxon>
        <taxon>Symphypleona</taxon>
        <taxon>Sminthuridae</taxon>
        <taxon>Allacma</taxon>
    </lineage>
</organism>
<keyword evidence="1" id="KW-0403">Intermediate filament</keyword>
<feature type="compositionally biased region" description="Basic and acidic residues" evidence="4">
    <location>
        <begin position="583"/>
        <end position="597"/>
    </location>
</feature>
<dbReference type="GO" id="GO:0090435">
    <property type="term" value="P:protein localization to nuclear envelope"/>
    <property type="evidence" value="ECO:0007669"/>
    <property type="project" value="TreeGrafter"/>
</dbReference>
<keyword evidence="8" id="KW-1185">Reference proteome</keyword>
<evidence type="ECO:0000256" key="3">
    <source>
        <dbReference type="SAM" id="Coils"/>
    </source>
</evidence>
<feature type="coiled-coil region" evidence="3">
    <location>
        <begin position="51"/>
        <end position="205"/>
    </location>
</feature>
<protein>
    <recommendedName>
        <fullName evidence="9">Lamin</fullName>
    </recommendedName>
</protein>
<feature type="region of interest" description="Disordered" evidence="4">
    <location>
        <begin position="1"/>
        <end position="47"/>
    </location>
</feature>
<dbReference type="GO" id="GO:0005652">
    <property type="term" value="C:nuclear lamina"/>
    <property type="evidence" value="ECO:0007669"/>
    <property type="project" value="TreeGrafter"/>
</dbReference>
<evidence type="ECO:0000256" key="2">
    <source>
        <dbReference type="ARBA" id="ARBA00023054"/>
    </source>
</evidence>
<dbReference type="GO" id="GO:0007097">
    <property type="term" value="P:nuclear migration"/>
    <property type="evidence" value="ECO:0007669"/>
    <property type="project" value="TreeGrafter"/>
</dbReference>
<feature type="domain" description="IF rod" evidence="6">
    <location>
        <begin position="47"/>
        <end position="403"/>
    </location>
</feature>
<dbReference type="GO" id="GO:0051664">
    <property type="term" value="P:nuclear pore localization"/>
    <property type="evidence" value="ECO:0007669"/>
    <property type="project" value="TreeGrafter"/>
</dbReference>
<dbReference type="PROSITE" id="PS51842">
    <property type="entry name" value="IF_ROD_2"/>
    <property type="match status" value="1"/>
</dbReference>
<evidence type="ECO:0008006" key="9">
    <source>
        <dbReference type="Google" id="ProtNLM"/>
    </source>
</evidence>
<evidence type="ECO:0000259" key="6">
    <source>
        <dbReference type="PROSITE" id="PS51842"/>
    </source>
</evidence>
<dbReference type="GO" id="GO:0005200">
    <property type="term" value="F:structural constituent of cytoskeleton"/>
    <property type="evidence" value="ECO:0007669"/>
    <property type="project" value="TreeGrafter"/>
</dbReference>
<feature type="compositionally biased region" description="Low complexity" evidence="4">
    <location>
        <begin position="1"/>
        <end position="19"/>
    </location>
</feature>
<dbReference type="InterPro" id="IPR039008">
    <property type="entry name" value="IF_rod_dom"/>
</dbReference>
<gene>
    <name evidence="7" type="ORF">AFUS01_LOCUS14138</name>
</gene>
<dbReference type="GO" id="GO:0005882">
    <property type="term" value="C:intermediate filament"/>
    <property type="evidence" value="ECO:0007669"/>
    <property type="project" value="UniProtKB-KW"/>
</dbReference>
<dbReference type="PANTHER" id="PTHR45721:SF11">
    <property type="entry name" value="LAMIN DM0-RELATED"/>
    <property type="match status" value="1"/>
</dbReference>
<comment type="caution">
    <text evidence="7">The sequence shown here is derived from an EMBL/GenBank/DDBJ whole genome shotgun (WGS) entry which is preliminary data.</text>
</comment>
<dbReference type="Pfam" id="PF00038">
    <property type="entry name" value="Filament"/>
    <property type="match status" value="1"/>
</dbReference>
<dbReference type="InterPro" id="IPR001322">
    <property type="entry name" value="Lamin_tail_dom"/>
</dbReference>
<proteinExistence type="predicted"/>
<reference evidence="7" key="1">
    <citation type="submission" date="2021-06" db="EMBL/GenBank/DDBJ databases">
        <authorList>
            <person name="Hodson N. C."/>
            <person name="Mongue J. A."/>
            <person name="Jaron S. K."/>
        </authorList>
    </citation>
    <scope>NUCLEOTIDE SEQUENCE</scope>
</reference>
<evidence type="ECO:0000313" key="8">
    <source>
        <dbReference type="Proteomes" id="UP000708208"/>
    </source>
</evidence>
<feature type="region of interest" description="Disordered" evidence="4">
    <location>
        <begin position="404"/>
        <end position="429"/>
    </location>
</feature>
<feature type="domain" description="LTD" evidence="5">
    <location>
        <begin position="443"/>
        <end position="561"/>
    </location>
</feature>
<dbReference type="Pfam" id="PF00932">
    <property type="entry name" value="LTD"/>
    <property type="match status" value="1"/>
</dbReference>
<dbReference type="AlphaFoldDB" id="A0A8J2NT86"/>
<dbReference type="PROSITE" id="PS51841">
    <property type="entry name" value="LTD"/>
    <property type="match status" value="1"/>
</dbReference>
<keyword evidence="2 3" id="KW-0175">Coiled coil</keyword>